<evidence type="ECO:0000256" key="5">
    <source>
        <dbReference type="SAM" id="Phobius"/>
    </source>
</evidence>
<keyword evidence="9" id="KW-1185">Reference proteome</keyword>
<dbReference type="Pfam" id="PF25967">
    <property type="entry name" value="RND-MFP_C"/>
    <property type="match status" value="1"/>
</dbReference>
<dbReference type="InterPro" id="IPR006143">
    <property type="entry name" value="RND_pump_MFP"/>
</dbReference>
<dbReference type="Gene3D" id="2.40.50.100">
    <property type="match status" value="1"/>
</dbReference>
<evidence type="ECO:0000256" key="1">
    <source>
        <dbReference type="ARBA" id="ARBA00004196"/>
    </source>
</evidence>
<evidence type="ECO:0000259" key="7">
    <source>
        <dbReference type="Pfam" id="PF25967"/>
    </source>
</evidence>
<dbReference type="Proteomes" id="UP000317557">
    <property type="component" value="Unassembled WGS sequence"/>
</dbReference>
<dbReference type="InterPro" id="IPR058625">
    <property type="entry name" value="MdtA-like_BSH"/>
</dbReference>
<dbReference type="InterPro" id="IPR058627">
    <property type="entry name" value="MdtA-like_C"/>
</dbReference>
<protein>
    <submittedName>
        <fullName evidence="8">RND family efflux transporter, MFP subunit</fullName>
    </submittedName>
</protein>
<dbReference type="Gene3D" id="1.10.287.470">
    <property type="entry name" value="Helix hairpin bin"/>
    <property type="match status" value="1"/>
</dbReference>
<keyword evidence="3" id="KW-0813">Transport</keyword>
<evidence type="ECO:0000256" key="4">
    <source>
        <dbReference type="SAM" id="Coils"/>
    </source>
</evidence>
<feature type="domain" description="Multidrug resistance protein MdtA-like barrel-sandwich hybrid" evidence="6">
    <location>
        <begin position="72"/>
        <end position="212"/>
    </location>
</feature>
<dbReference type="GO" id="GO:0015562">
    <property type="term" value="F:efflux transmembrane transporter activity"/>
    <property type="evidence" value="ECO:0007669"/>
    <property type="project" value="TreeGrafter"/>
</dbReference>
<dbReference type="OrthoDB" id="9806939at2"/>
<reference evidence="8 9" key="1">
    <citation type="submission" date="2017-05" db="EMBL/GenBank/DDBJ databases">
        <authorList>
            <person name="Varghese N."/>
            <person name="Submissions S."/>
        </authorList>
    </citation>
    <scope>NUCLEOTIDE SEQUENCE [LARGE SCALE GENOMIC DNA]</scope>
    <source>
        <strain evidence="8 9">DSM 21985</strain>
    </source>
</reference>
<evidence type="ECO:0000313" key="9">
    <source>
        <dbReference type="Proteomes" id="UP000317557"/>
    </source>
</evidence>
<keyword evidence="5" id="KW-0472">Membrane</keyword>
<feature type="coiled-coil region" evidence="4">
    <location>
        <begin position="118"/>
        <end position="180"/>
    </location>
</feature>
<gene>
    <name evidence="8" type="ORF">SAMN06265219_1015</name>
</gene>
<dbReference type="EMBL" id="FXTP01000001">
    <property type="protein sequence ID" value="SMO31811.1"/>
    <property type="molecule type" value="Genomic_DNA"/>
</dbReference>
<evidence type="ECO:0000259" key="6">
    <source>
        <dbReference type="Pfam" id="PF25917"/>
    </source>
</evidence>
<sequence length="398" mass="43783">MNPKKTALFSFGILVAGVLISVLIFSTEPTAQQSAATKETPMLVEVMEAQSGDFVPVITATGEVVPEQEIMLSPRVSGEVMARSSKFSPGGFVEKGDMLIQIDSTDYATALSQRQSELTEAQANLEMEQGRQQAALREYELYGNTLSEANKALVLRQPQLKTAQSQVESAKAAVRRAQLDLDRTTVRAPFDAHILSRNVNVGSQVSAGDQLGQLAGMDTYWVEATVPLSKLKWLTFREDANAEQASGVRIRNRTAWEEGTHREGNLYRMLGSLDDETRMARVLVTVDDPLSQDDGNANQPRMIIGSFVEVEIETTPLENVVRLSRDYLRSGETVWVMKNEQLEIREVDIRFQDQNYAYITDGLSEGEQVVTTSLASVSEGAPLRLEASAPNESSASTE</sequence>
<keyword evidence="4" id="KW-0175">Coiled coil</keyword>
<organism evidence="8 9">
    <name type="scientific">Gracilimonas mengyeensis</name>
    <dbReference type="NCBI Taxonomy" id="1302730"/>
    <lineage>
        <taxon>Bacteria</taxon>
        <taxon>Pseudomonadati</taxon>
        <taxon>Balneolota</taxon>
        <taxon>Balneolia</taxon>
        <taxon>Balneolales</taxon>
        <taxon>Balneolaceae</taxon>
        <taxon>Gracilimonas</taxon>
    </lineage>
</organism>
<dbReference type="PANTHER" id="PTHR30469">
    <property type="entry name" value="MULTIDRUG RESISTANCE PROTEIN MDTA"/>
    <property type="match status" value="1"/>
</dbReference>
<evidence type="ECO:0000256" key="3">
    <source>
        <dbReference type="ARBA" id="ARBA00022448"/>
    </source>
</evidence>
<accession>A0A521AAR3</accession>
<comment type="similarity">
    <text evidence="2">Belongs to the membrane fusion protein (MFP) (TC 8.A.1) family.</text>
</comment>
<feature type="domain" description="Multidrug resistance protein MdtA-like C-terminal permuted SH3" evidence="7">
    <location>
        <begin position="331"/>
        <end position="373"/>
    </location>
</feature>
<keyword evidence="5" id="KW-0812">Transmembrane</keyword>
<dbReference type="AlphaFoldDB" id="A0A521AAR3"/>
<keyword evidence="5" id="KW-1133">Transmembrane helix</keyword>
<dbReference type="PANTHER" id="PTHR30469:SF12">
    <property type="entry name" value="MULTIDRUG RESISTANCE PROTEIN MDTA"/>
    <property type="match status" value="1"/>
</dbReference>
<proteinExistence type="inferred from homology"/>
<comment type="subcellular location">
    <subcellularLocation>
        <location evidence="1">Cell envelope</location>
    </subcellularLocation>
</comment>
<evidence type="ECO:0000313" key="8">
    <source>
        <dbReference type="EMBL" id="SMO31811.1"/>
    </source>
</evidence>
<dbReference type="RefSeq" id="WP_142452544.1">
    <property type="nucleotide sequence ID" value="NZ_FXTP01000001.1"/>
</dbReference>
<dbReference type="NCBIfam" id="TIGR01730">
    <property type="entry name" value="RND_mfp"/>
    <property type="match status" value="1"/>
</dbReference>
<dbReference type="SUPFAM" id="SSF111369">
    <property type="entry name" value="HlyD-like secretion proteins"/>
    <property type="match status" value="1"/>
</dbReference>
<evidence type="ECO:0000256" key="2">
    <source>
        <dbReference type="ARBA" id="ARBA00009477"/>
    </source>
</evidence>
<feature type="transmembrane region" description="Helical" evidence="5">
    <location>
        <begin position="7"/>
        <end position="25"/>
    </location>
</feature>
<dbReference type="Pfam" id="PF25917">
    <property type="entry name" value="BSH_RND"/>
    <property type="match status" value="1"/>
</dbReference>
<name>A0A521AAR3_9BACT</name>
<dbReference type="Gene3D" id="2.40.30.170">
    <property type="match status" value="1"/>
</dbReference>
<dbReference type="Gene3D" id="2.40.420.20">
    <property type="match status" value="1"/>
</dbReference>
<dbReference type="GO" id="GO:1990281">
    <property type="term" value="C:efflux pump complex"/>
    <property type="evidence" value="ECO:0007669"/>
    <property type="project" value="TreeGrafter"/>
</dbReference>